<evidence type="ECO:0000256" key="1">
    <source>
        <dbReference type="ARBA" id="ARBA00004141"/>
    </source>
</evidence>
<dbReference type="FunFam" id="1.10.3370.10:FF:000001">
    <property type="entry name" value="Preprotein translocase subunit SecY"/>
    <property type="match status" value="1"/>
</dbReference>
<dbReference type="Pfam" id="PF00344">
    <property type="entry name" value="SecY"/>
    <property type="match status" value="1"/>
</dbReference>
<reference evidence="12 13" key="1">
    <citation type="journal article" date="2016" name="Nat. Commun.">
        <title>Thousands of microbial genomes shed light on interconnected biogeochemical processes in an aquifer system.</title>
        <authorList>
            <person name="Anantharaman K."/>
            <person name="Brown C.T."/>
            <person name="Hug L.A."/>
            <person name="Sharon I."/>
            <person name="Castelle C.J."/>
            <person name="Probst A.J."/>
            <person name="Thomas B.C."/>
            <person name="Singh A."/>
            <person name="Wilkins M.J."/>
            <person name="Karaoz U."/>
            <person name="Brodie E.L."/>
            <person name="Williams K.H."/>
            <person name="Hubbard S.S."/>
            <person name="Banfield J.F."/>
        </authorList>
    </citation>
    <scope>NUCLEOTIDE SEQUENCE [LARGE SCALE GENOMIC DNA]</scope>
</reference>
<dbReference type="GO" id="GO:0065002">
    <property type="term" value="P:intracellular protein transmembrane transport"/>
    <property type="evidence" value="ECO:0007669"/>
    <property type="project" value="UniProtKB-UniRule"/>
</dbReference>
<name>A0A1F5FYQ8_9BACT</name>
<feature type="transmembrane region" description="Helical" evidence="10">
    <location>
        <begin position="384"/>
        <end position="406"/>
    </location>
</feature>
<dbReference type="AlphaFoldDB" id="A0A1F5FYQ8"/>
<evidence type="ECO:0000256" key="2">
    <source>
        <dbReference type="ARBA" id="ARBA00005751"/>
    </source>
</evidence>
<dbReference type="Proteomes" id="UP000177069">
    <property type="component" value="Unassembled WGS sequence"/>
</dbReference>
<dbReference type="GO" id="GO:0043952">
    <property type="term" value="P:protein transport by the Sec complex"/>
    <property type="evidence" value="ECO:0007669"/>
    <property type="project" value="UniProtKB-UniRule"/>
</dbReference>
<feature type="transmembrane region" description="Helical" evidence="10">
    <location>
        <begin position="20"/>
        <end position="38"/>
    </location>
</feature>
<keyword evidence="7 10" id="KW-0811">Translocation</keyword>
<evidence type="ECO:0000313" key="13">
    <source>
        <dbReference type="Proteomes" id="UP000177069"/>
    </source>
</evidence>
<keyword evidence="8 10" id="KW-0472">Membrane</keyword>
<evidence type="ECO:0000256" key="3">
    <source>
        <dbReference type="ARBA" id="ARBA00022448"/>
    </source>
</evidence>
<keyword evidence="5 10" id="KW-0653">Protein transport</keyword>
<organism evidence="12 13">
    <name type="scientific">Candidatus Curtissbacteria bacterium RIFCSPHIGHO2_01_FULL_41_13</name>
    <dbReference type="NCBI Taxonomy" id="1797745"/>
    <lineage>
        <taxon>Bacteria</taxon>
        <taxon>Candidatus Curtissiibacteriota</taxon>
    </lineage>
</organism>
<feature type="transmembrane region" description="Helical" evidence="10">
    <location>
        <begin position="261"/>
        <end position="282"/>
    </location>
</feature>
<comment type="subcellular location">
    <subcellularLocation>
        <location evidence="10">Cell membrane</location>
        <topology evidence="10">Multi-pass membrane protein</topology>
    </subcellularLocation>
    <subcellularLocation>
        <location evidence="1">Membrane</location>
        <topology evidence="1">Multi-pass membrane protein</topology>
    </subcellularLocation>
</comment>
<dbReference type="PRINTS" id="PR00303">
    <property type="entry name" value="SECYTRNLCASE"/>
</dbReference>
<proteinExistence type="inferred from homology"/>
<dbReference type="NCBIfam" id="TIGR00967">
    <property type="entry name" value="3a0501s007"/>
    <property type="match status" value="1"/>
</dbReference>
<keyword evidence="6 10" id="KW-1133">Transmembrane helix</keyword>
<feature type="transmembrane region" description="Helical" evidence="10">
    <location>
        <begin position="209"/>
        <end position="229"/>
    </location>
</feature>
<keyword evidence="3 10" id="KW-0813">Transport</keyword>
<feature type="transmembrane region" description="Helical" evidence="10">
    <location>
        <begin position="177"/>
        <end position="197"/>
    </location>
</feature>
<dbReference type="PROSITE" id="PS00755">
    <property type="entry name" value="SECY_1"/>
    <property type="match status" value="1"/>
</dbReference>
<comment type="function">
    <text evidence="10">The central subunit of the protein translocation channel SecYEG. Consists of two halves formed by TMs 1-5 and 6-10. These two domains form a lateral gate at the front which open onto the bilayer between TMs 2 and 7, and are clamped together by SecE at the back. The channel is closed by both a pore ring composed of hydrophobic SecY resides and a short helix (helix 2A) on the extracellular side of the membrane which forms a plug. The plug probably moves laterally to allow the channel to open. The ring and the pore may move independently.</text>
</comment>
<dbReference type="HAMAP" id="MF_01465">
    <property type="entry name" value="SecY"/>
    <property type="match status" value="1"/>
</dbReference>
<dbReference type="Gene3D" id="1.10.3370.10">
    <property type="entry name" value="SecY subunit domain"/>
    <property type="match status" value="1"/>
</dbReference>
<comment type="caution">
    <text evidence="12">The sequence shown here is derived from an EMBL/GenBank/DDBJ whole genome shotgun (WGS) entry which is preliminary data.</text>
</comment>
<keyword evidence="4 10" id="KW-0812">Transmembrane</keyword>
<comment type="similarity">
    <text evidence="2 10 11">Belongs to the SecY/SEC61-alpha family.</text>
</comment>
<dbReference type="InterPro" id="IPR026593">
    <property type="entry name" value="SecY"/>
</dbReference>
<dbReference type="InterPro" id="IPR023201">
    <property type="entry name" value="SecY_dom_sf"/>
</dbReference>
<evidence type="ECO:0000313" key="12">
    <source>
        <dbReference type="EMBL" id="OGD84694.1"/>
    </source>
</evidence>
<gene>
    <name evidence="10" type="primary">secY</name>
    <name evidence="12" type="ORF">A2696_03690</name>
</gene>
<evidence type="ECO:0000256" key="10">
    <source>
        <dbReference type="HAMAP-Rule" id="MF_01465"/>
    </source>
</evidence>
<evidence type="ECO:0000256" key="5">
    <source>
        <dbReference type="ARBA" id="ARBA00022927"/>
    </source>
</evidence>
<comment type="caution">
    <text evidence="10">Lacks conserved residue(s) required for the propagation of feature annotation.</text>
</comment>
<feature type="transmembrane region" description="Helical" evidence="10">
    <location>
        <begin position="356"/>
        <end position="378"/>
    </location>
</feature>
<feature type="transmembrane region" description="Helical" evidence="10">
    <location>
        <begin position="114"/>
        <end position="134"/>
    </location>
</feature>
<evidence type="ECO:0000256" key="6">
    <source>
        <dbReference type="ARBA" id="ARBA00022989"/>
    </source>
</evidence>
<dbReference type="GO" id="GO:0005886">
    <property type="term" value="C:plasma membrane"/>
    <property type="evidence" value="ECO:0007669"/>
    <property type="project" value="UniProtKB-SubCell"/>
</dbReference>
<evidence type="ECO:0000256" key="8">
    <source>
        <dbReference type="ARBA" id="ARBA00023136"/>
    </source>
</evidence>
<protein>
    <recommendedName>
        <fullName evidence="9 10">Protein translocase subunit SecY</fullName>
    </recommendedName>
</protein>
<dbReference type="InterPro" id="IPR002208">
    <property type="entry name" value="SecY/SEC61-alpha"/>
</dbReference>
<feature type="transmembrane region" description="Helical" evidence="10">
    <location>
        <begin position="146"/>
        <end position="165"/>
    </location>
</feature>
<dbReference type="GO" id="GO:0006605">
    <property type="term" value="P:protein targeting"/>
    <property type="evidence" value="ECO:0007669"/>
    <property type="project" value="UniProtKB-UniRule"/>
</dbReference>
<evidence type="ECO:0000256" key="7">
    <source>
        <dbReference type="ARBA" id="ARBA00023010"/>
    </source>
</evidence>
<dbReference type="InterPro" id="IPR030659">
    <property type="entry name" value="SecY_CS"/>
</dbReference>
<evidence type="ECO:0000256" key="9">
    <source>
        <dbReference type="ARBA" id="ARBA00039733"/>
    </source>
</evidence>
<comment type="subunit">
    <text evidence="10">Component of the Sec protein translocase complex. Heterotrimer consisting of SecY, SecE and SecG subunits. The heterotrimers can form oligomers, although 1 heterotrimer is thought to be able to translocate proteins. Interacts with the ribosome. Interacts with SecDF, and other proteins may be involved. Interacts with SecA.</text>
</comment>
<accession>A0A1F5FYQ8</accession>
<evidence type="ECO:0000256" key="4">
    <source>
        <dbReference type="ARBA" id="ARBA00022692"/>
    </source>
</evidence>
<sequence>MNYFQLLIKVFKVKNLRSKIIFTAFIFFIFRVFAQVPVPGVDVVALKRLFSQNQLLSLLDIFSGGTLANFSVLSLGLNPYINASIIIQLLQLVFPKLEELAKEGEAGREKINQYTRYLTVPLATIQAFGIYILLRNSQIISSVTPLTLLSLVVTITSGTILLMWLGELISEKGIGNGISMIIFAGIVGRLPISIFQQASVFDPSQIRNVLIFAVVALLVVVSIVIVTEARRPIQVQYSRRFIQGAPQGEASYIPLRVNQAGVIPIIFAVSLILLPTTFARFFETSPNVFMANLAQNIQRLFSPEGLIYNVVYFLLVVAFTYFYTTVAFNTKQISEMLMKQGGFLPGIRPGTPTKAFLDYVSLRITLFGAIFLGIIAILPSIGQSLTGVTTLLIGGTGLLIVVAVVLETTKQIESQLVMSDYDSYFRKSQSKK</sequence>
<evidence type="ECO:0000256" key="11">
    <source>
        <dbReference type="RuleBase" id="RU004349"/>
    </source>
</evidence>
<dbReference type="PANTHER" id="PTHR10906">
    <property type="entry name" value="SECY/SEC61-ALPHA FAMILY MEMBER"/>
    <property type="match status" value="1"/>
</dbReference>
<dbReference type="EMBL" id="MFBA01000052">
    <property type="protein sequence ID" value="OGD84694.1"/>
    <property type="molecule type" value="Genomic_DNA"/>
</dbReference>
<dbReference type="SUPFAM" id="SSF103491">
    <property type="entry name" value="Preprotein translocase SecY subunit"/>
    <property type="match status" value="1"/>
</dbReference>
<dbReference type="PIRSF" id="PIRSF004557">
    <property type="entry name" value="SecY"/>
    <property type="match status" value="1"/>
</dbReference>
<feature type="transmembrane region" description="Helical" evidence="10">
    <location>
        <begin position="306"/>
        <end position="328"/>
    </location>
</feature>
<keyword evidence="10" id="KW-1003">Cell membrane</keyword>